<evidence type="ECO:0000313" key="1">
    <source>
        <dbReference type="EMBL" id="EME77898.1"/>
    </source>
</evidence>
<gene>
    <name evidence="1" type="ORF">MYCFIDRAFT_212585</name>
</gene>
<dbReference type="RefSeq" id="XP_007931648.1">
    <property type="nucleotide sequence ID" value="XM_007933457.1"/>
</dbReference>
<keyword evidence="2" id="KW-1185">Reference proteome</keyword>
<proteinExistence type="predicted"/>
<dbReference type="KEGG" id="pfj:MYCFIDRAFT_212585"/>
<dbReference type="HOGENOM" id="CLU_2470038_0_0_1"/>
<accession>M3AL68</accession>
<dbReference type="GeneID" id="19337762"/>
<reference evidence="1 2" key="1">
    <citation type="journal article" date="2012" name="PLoS Pathog.">
        <title>Diverse lifestyles and strategies of plant pathogenesis encoded in the genomes of eighteen Dothideomycetes fungi.</title>
        <authorList>
            <person name="Ohm R.A."/>
            <person name="Feau N."/>
            <person name="Henrissat B."/>
            <person name="Schoch C.L."/>
            <person name="Horwitz B.A."/>
            <person name="Barry K.W."/>
            <person name="Condon B.J."/>
            <person name="Copeland A.C."/>
            <person name="Dhillon B."/>
            <person name="Glaser F."/>
            <person name="Hesse C.N."/>
            <person name="Kosti I."/>
            <person name="LaButti K."/>
            <person name="Lindquist E.A."/>
            <person name="Lucas S."/>
            <person name="Salamov A.A."/>
            <person name="Bradshaw R.E."/>
            <person name="Ciuffetti L."/>
            <person name="Hamelin R.C."/>
            <person name="Kema G.H.J."/>
            <person name="Lawrence C."/>
            <person name="Scott J.A."/>
            <person name="Spatafora J.W."/>
            <person name="Turgeon B.G."/>
            <person name="de Wit P.J.G.M."/>
            <person name="Zhong S."/>
            <person name="Goodwin S.B."/>
            <person name="Grigoriev I.V."/>
        </authorList>
    </citation>
    <scope>NUCLEOTIDE SEQUENCE [LARGE SCALE GENOMIC DNA]</scope>
    <source>
        <strain evidence="1 2">CIRAD86</strain>
    </source>
</reference>
<dbReference type="EMBL" id="KB446564">
    <property type="protein sequence ID" value="EME77898.1"/>
    <property type="molecule type" value="Genomic_DNA"/>
</dbReference>
<sequence length="88" mass="10464">MRTACALRLRAPNSPCTFGVRMAFMDLTRSMKRMHCHFVSVIASEHHTRARQHVSLFSLSKAKWRRKHRWEHAREDVNLDRTSYSHDD</sequence>
<name>M3AL68_PSEFD</name>
<evidence type="ECO:0000313" key="2">
    <source>
        <dbReference type="Proteomes" id="UP000016932"/>
    </source>
</evidence>
<dbReference type="AlphaFoldDB" id="M3AL68"/>
<dbReference type="VEuPathDB" id="FungiDB:MYCFIDRAFT_212585"/>
<protein>
    <submittedName>
        <fullName evidence="1">Uncharacterized protein</fullName>
    </submittedName>
</protein>
<dbReference type="Proteomes" id="UP000016932">
    <property type="component" value="Unassembled WGS sequence"/>
</dbReference>
<organism evidence="1 2">
    <name type="scientific">Pseudocercospora fijiensis (strain CIRAD86)</name>
    <name type="common">Black leaf streak disease fungus</name>
    <name type="synonym">Mycosphaerella fijiensis</name>
    <dbReference type="NCBI Taxonomy" id="383855"/>
    <lineage>
        <taxon>Eukaryota</taxon>
        <taxon>Fungi</taxon>
        <taxon>Dikarya</taxon>
        <taxon>Ascomycota</taxon>
        <taxon>Pezizomycotina</taxon>
        <taxon>Dothideomycetes</taxon>
        <taxon>Dothideomycetidae</taxon>
        <taxon>Mycosphaerellales</taxon>
        <taxon>Mycosphaerellaceae</taxon>
        <taxon>Pseudocercospora</taxon>
    </lineage>
</organism>